<dbReference type="AlphaFoldDB" id="A0AAD7AGP0"/>
<proteinExistence type="predicted"/>
<keyword evidence="3" id="KW-1185">Reference proteome</keyword>
<feature type="region of interest" description="Disordered" evidence="1">
    <location>
        <begin position="55"/>
        <end position="75"/>
    </location>
</feature>
<dbReference type="Proteomes" id="UP001218218">
    <property type="component" value="Unassembled WGS sequence"/>
</dbReference>
<reference evidence="2" key="1">
    <citation type="submission" date="2023-03" db="EMBL/GenBank/DDBJ databases">
        <title>Massive genome expansion in bonnet fungi (Mycena s.s.) driven by repeated elements and novel gene families across ecological guilds.</title>
        <authorList>
            <consortium name="Lawrence Berkeley National Laboratory"/>
            <person name="Harder C.B."/>
            <person name="Miyauchi S."/>
            <person name="Viragh M."/>
            <person name="Kuo A."/>
            <person name="Thoen E."/>
            <person name="Andreopoulos B."/>
            <person name="Lu D."/>
            <person name="Skrede I."/>
            <person name="Drula E."/>
            <person name="Henrissat B."/>
            <person name="Morin E."/>
            <person name="Kohler A."/>
            <person name="Barry K."/>
            <person name="LaButti K."/>
            <person name="Morin E."/>
            <person name="Salamov A."/>
            <person name="Lipzen A."/>
            <person name="Mereny Z."/>
            <person name="Hegedus B."/>
            <person name="Baldrian P."/>
            <person name="Stursova M."/>
            <person name="Weitz H."/>
            <person name="Taylor A."/>
            <person name="Grigoriev I.V."/>
            <person name="Nagy L.G."/>
            <person name="Martin F."/>
            <person name="Kauserud H."/>
        </authorList>
    </citation>
    <scope>NUCLEOTIDE SEQUENCE</scope>
    <source>
        <strain evidence="2">CBHHK002</strain>
    </source>
</reference>
<dbReference type="EMBL" id="JARIHO010000007">
    <property type="protein sequence ID" value="KAJ7358025.1"/>
    <property type="molecule type" value="Genomic_DNA"/>
</dbReference>
<organism evidence="2 3">
    <name type="scientific">Mycena albidolilacea</name>
    <dbReference type="NCBI Taxonomy" id="1033008"/>
    <lineage>
        <taxon>Eukaryota</taxon>
        <taxon>Fungi</taxon>
        <taxon>Dikarya</taxon>
        <taxon>Basidiomycota</taxon>
        <taxon>Agaricomycotina</taxon>
        <taxon>Agaricomycetes</taxon>
        <taxon>Agaricomycetidae</taxon>
        <taxon>Agaricales</taxon>
        <taxon>Marasmiineae</taxon>
        <taxon>Mycenaceae</taxon>
        <taxon>Mycena</taxon>
    </lineage>
</organism>
<sequence>MRRTLKYGYWSQWRETKTCATLQEKWAGVRTKDRAYLAKETAPGVEVVVVDLDDEDYRGDKGDEEEGLPDYEDEGDNEVIDSLIDSFNGTTVKNGRCRACQGKGGYLMQKGAPSTDAMHYRIAAADNALLLLSLVVYTPSRLHRPTSAPSCSVHPATSAPLHAITLPSSAPEVVEVLGKAGAKHRKSTALTMREEDVNTKSCTRCKGGYSRIGPDHQKPVQGCWKRWGKRQCGGSKYRN</sequence>
<evidence type="ECO:0000313" key="2">
    <source>
        <dbReference type="EMBL" id="KAJ7358025.1"/>
    </source>
</evidence>
<evidence type="ECO:0000256" key="1">
    <source>
        <dbReference type="SAM" id="MobiDB-lite"/>
    </source>
</evidence>
<gene>
    <name evidence="2" type="ORF">DFH08DRAFT_801883</name>
</gene>
<protein>
    <submittedName>
        <fullName evidence="2">Uncharacterized protein</fullName>
    </submittedName>
</protein>
<evidence type="ECO:0000313" key="3">
    <source>
        <dbReference type="Proteomes" id="UP001218218"/>
    </source>
</evidence>
<name>A0AAD7AGP0_9AGAR</name>
<comment type="caution">
    <text evidence="2">The sequence shown here is derived from an EMBL/GenBank/DDBJ whole genome shotgun (WGS) entry which is preliminary data.</text>
</comment>
<accession>A0AAD7AGP0</accession>